<dbReference type="Proteomes" id="UP000278252">
    <property type="component" value="Unassembled WGS sequence"/>
</dbReference>
<name>A0A3M9LGM6_9EURY</name>
<gene>
    <name evidence="3" type="ORF">EFE41_04035</name>
</gene>
<dbReference type="InterPro" id="IPR002931">
    <property type="entry name" value="Transglutaminase-like"/>
</dbReference>
<evidence type="ECO:0000313" key="3">
    <source>
        <dbReference type="EMBL" id="RNI12125.1"/>
    </source>
</evidence>
<feature type="non-terminal residue" evidence="3">
    <location>
        <position position="1"/>
    </location>
</feature>
<dbReference type="Gene3D" id="3.10.620.30">
    <property type="match status" value="1"/>
</dbReference>
<dbReference type="InterPro" id="IPR029062">
    <property type="entry name" value="Class_I_gatase-like"/>
</dbReference>
<feature type="compositionally biased region" description="Acidic residues" evidence="1">
    <location>
        <begin position="815"/>
        <end position="834"/>
    </location>
</feature>
<organism evidence="3 4">
    <name type="scientific">Methanohalophilus portucalensis FDF-1</name>
    <dbReference type="NCBI Taxonomy" id="523843"/>
    <lineage>
        <taxon>Archaea</taxon>
        <taxon>Methanobacteriati</taxon>
        <taxon>Methanobacteriota</taxon>
        <taxon>Stenosarchaea group</taxon>
        <taxon>Methanomicrobia</taxon>
        <taxon>Methanosarcinales</taxon>
        <taxon>Methanosarcinaceae</taxon>
        <taxon>Methanohalophilus</taxon>
    </lineage>
</organism>
<feature type="compositionally biased region" description="Acidic residues" evidence="1">
    <location>
        <begin position="785"/>
        <end position="807"/>
    </location>
</feature>
<comment type="caution">
    <text evidence="3">The sequence shown here is derived from an EMBL/GenBank/DDBJ whole genome shotgun (WGS) entry which is preliminary data.</text>
</comment>
<proteinExistence type="predicted"/>
<reference evidence="3 4" key="1">
    <citation type="submission" date="2018-10" db="EMBL/GenBank/DDBJ databases">
        <title>Cultivation of a novel Methanohalophilus strain from Kebrit Deep of the Red Sea and a genomic comparison of members of the genus Methanohalophilus.</title>
        <authorList>
            <person name="Guan Y."/>
            <person name="Ngugi D.K."/>
            <person name="Stingl U."/>
        </authorList>
    </citation>
    <scope>NUCLEOTIDE SEQUENCE [LARGE SCALE GENOMIC DNA]</scope>
    <source>
        <strain evidence="3 4">DSM 7471</strain>
    </source>
</reference>
<evidence type="ECO:0000256" key="1">
    <source>
        <dbReference type="SAM" id="MobiDB-lite"/>
    </source>
</evidence>
<evidence type="ECO:0000313" key="4">
    <source>
        <dbReference type="Proteomes" id="UP000278252"/>
    </source>
</evidence>
<dbReference type="SUPFAM" id="SSF54001">
    <property type="entry name" value="Cysteine proteinases"/>
    <property type="match status" value="1"/>
</dbReference>
<dbReference type="EMBL" id="RJJH01000005">
    <property type="protein sequence ID" value="RNI12125.1"/>
    <property type="molecule type" value="Genomic_DNA"/>
</dbReference>
<dbReference type="PANTHER" id="PTHR33490">
    <property type="entry name" value="BLR5614 PROTEIN-RELATED"/>
    <property type="match status" value="1"/>
</dbReference>
<protein>
    <recommendedName>
        <fullName evidence="2">Transglutaminase-like domain-containing protein</fullName>
    </recommendedName>
</protein>
<sequence length="3243" mass="359754">EELRATKYRNQVKEVKFKLLIHNIDRSVSVSVIIQMGISTEPEYVPYFGSLKGAHLTYMDRKGNDADLASLTISLLRASDIPARYVYGTIELDSEQAKNYFGMENESAIEDMLLKNGISAQSVSNGIQFDHIWVEAYVDGNWIQFDPSFKQYNYTSGMDLISLAQDSDNYSSILQDNINTSGDNVTGINISGINSSFSIMSDNFSSLINTKYANKSNSEIFGTKQIIPHTDYDTIPEELPYKTIGVHGEYADLPDIFNHKLGINFTGIDIVLDTTEVAGKRISVFYEPSNEDDRTNFNSTDNLSELNALEINMSALLRVDGALKAVGDPETLGSEQELEISFIAPGGQTDSYTRTLQTGAYFVIGLALQPVSTAHMSERVERYEVTSELLDMDYFNVTKDELYGELLNLQALTFWGKYGLYNNIAAKATNVVYTRHPSVILVGTEFDITEADDNRSIKMNGVYTDIVRDIINPAAKDGDSAKSYAFLFTRGMTASSMEQSMLSLSYNVTAYSTSEIIREAGDQGIPILTLNDSNWADKNSSLSISKDQKIIVENAVESGYTVIVPGEEVEVGNFTGSVFIVFDPATGASSYYGPDGKGWGWLDTLKTGLEAGVSAAGSVVKGTAKVIADTGGKVAGVATGVISTVGEAVNGTGSTIARVAKTAVTGAVNAAGYVVTTVVPTAAAGVTAATTAGLVVVTAFTADRVTELSKTVIDVYDAKADYEKSMTEYKETQEKLKDKKEQIRKEDLEVKKEELKEKKEELEEKKEKVEEEEEIDLDKEKEEQEDKEDDDLDEEEKDKEEDDDFPGDEEKPDEKELEDELELDDLPEPEDDPLEPSSPGGDHPDDTFSVASSKLRNSDMTSLQIRNAYKKGYTTPVRLNEYKLGQLDMEKFRDYTNNEDLATIYNLSDSQSSIYTNIVKNYDTINEELELAPDVLMLQKGFYASAKSMVENRGIPVQLIRVQDFTTADTEQLVHDTPVLFLPSGSLYGLDSSTLIRDKFAEYVAEGGTLFVMAQQHGYEYNILPHNGTRSVGGAGWQEDQSCLYNAASIGTYHPAVSGQPNPTLTVNIDGYFTTYPENSTIILKRNKNSMPAMLAYDYYNGTVIATSVYDDWAYFDGASTLQGELLVRDVLAWAENPANVEAILDTDSIEIPVNITNKGDFAATKVNFTFTDPLGSSEVEDTINLDPELEPGSSREVNFSCDPRNGSTLGVWNLDYILVNESDTIYTEYDARKVAIGKYVTSDKGYSTTPDITYSVRSTNDHFAYGSNAVFTVTVWNHGNNDQNVTLKYCFPHHGWIEYDDAYGIKESDRSWYNLEEEIEVPAQGSASFNHELENVRTFDRLWSKLYDSNDKKIGSSSLGFYSFNPKLEIEFDSRDTFRLNSNNTLNFTINEETGNIYNASVEVKIYDAKSNLIKRENTISNITDDQPYNGSINFSPEKTGSYNFVVEVTKDDRRLGTNSQYILAKEKVLNIDVSEEPVYRFNATNTFNITVENMEKTNFSGLEIETIYVTPDGNTAYSDTMTLDLEAESSRQVGIQIPFNETFFGRHTVSFTLLEDTNILDDTEYSFDYSPKLWAHLSSSVLVKDTEEIIKVSVTNGNAPAELMLNISSPEDIGYQNYSKIVLDAGERKDIEYELPVKSNVAAGAITIDLQANEKSKQDYSLITKQLTYTGGTSKLTPSLPSYAVAGSNLTFNITNEGPSDTSTDYSIYFLGTSENGEGIEIEDNATINVEVPVPMVSSGEYNLAYDIQNMGTSRTTRQSIPVQVRGLDLNMSMEEDELRADGYIPVILNNSGIDTTVDLRAQLRKGSSNSVFTKENVTLDSGEEKIVEIPLSPSLPSGAYALSLSYENSSYDMSGEREYSTKINGLDLDFNVVENEHVTGESLGFVIENVGKLDAVSDVKIWLDNEELGTQQASTPSGEQSVLTYNIPENLPTGSYNLFVRCGEQNSGRILTFSKTIPVSGLEYKLELETQTVTPNEYLIASVLNTGAIPLSGDYELRIMDNGIQIENSTGTISSAGIGETEELSLEVPVGLESGTYTFTFEFTDQLGREDSRAVPAYIPDPSFEITLNRTEYSQGDSIGVSLDNITTIDNGQFTMTFFDAKNNTISNATEEKDASSGSVDLAFEIPEGIMSGNYILFVDVKDKDTGLSNSTSASLPVEGITITPQIRTDRTKYLENDNVSYDVRLNYTGSVPEGNASIKAYLQEGVSSSDEFTLETNFSPYLLKGDSEFIVNLNYNLLNIYDISSQAWTEMEVPVESWEADVTLTEDYIWITSDANLLRIDKNTKDISIFNESNSDYNESEVSLIEGHNEDLWILDSESVSVYTISDGLGTSDINVPDISKPKDITSFEEIVAVIDSSGTIHEYNYTSDDVLTYETGLTNVREFEYSQRIYWIVYQTYELELELYSYNPENPETSGPEESMGPTSGLATAGEKLYALEVYTNWLYIFDGENWNEYSGDMIPQNTQYELESGDGSVLVYGGYFNQELHDEGGGDFIQGGWITSLSGQEKQLVMDKTVNLADFDNEGTYLNYQDKYLSDNQGRLTFELEAVTDYNQITDTDRVSVDVYEKDVSVALSTAKEYYRTDETINANVLVSNNAPALFERELVLLIDGNEFNRSDLSIASAENSRLEVEIPDLNPGNHTVSVVVGDTVVTRDIIVEDPVIQVSMNAPEIVNHEAFTVELFAKNPGNVEARTDVKIKNLVLDEDEFGFVLPPGTSRSVEFNATIDTNTTIIANFTGDSSENLTKEIELGERVDIDCQCQPIYRAGTVEIPVNITNIGEYNSDFNITFSVNATTQTNRSYLLGINQSIEDVLVFDLAEGDYTLNASGDIPVVFEEVSFSANELVDFETGELDIVSGNLTFLVNVSNGQPQLPFNGTLSVVTDFYEDTEMINLSAEENISTGYEIPLPESSGNYTLNVTLLENEKVINFTNSTFNIELPQFNVVPASSNKQRVQPAETVTYNFTVSNTGSVGGMTDMYLDIPGIYEESMAYWIDSGEKHNFSFSFKAPDDLPEGYYRMYYGLEENELNESSFYLEGANVTVTSWLDRRSYLPGENATLTMQISNNGNHTLDLYSRVKYFDFEDIHNFTVDGSNTSNFSVEIPISETDNKVFISVYLNAPEGGEDSGRSLYINSDYIHDKRDINGLRISTEKQAYEAEETVTMNVNVTRADNLTIVGPGLDHEEYITGNTTIEFEVPNIMSGMYSYDITYGNTSGEYLLDIHGFKLIVKAAEIEMEKEGE</sequence>
<feature type="region of interest" description="Disordered" evidence="1">
    <location>
        <begin position="758"/>
        <end position="855"/>
    </location>
</feature>
<feature type="domain" description="Transglutaminase-like" evidence="2">
    <location>
        <begin position="57"/>
        <end position="149"/>
    </location>
</feature>
<dbReference type="InterPro" id="IPR038765">
    <property type="entry name" value="Papain-like_cys_pep_sf"/>
</dbReference>
<dbReference type="SUPFAM" id="SSF52317">
    <property type="entry name" value="Class I glutamine amidotransferase-like"/>
    <property type="match status" value="1"/>
</dbReference>
<dbReference type="SUPFAM" id="SSF63825">
    <property type="entry name" value="YWTD domain"/>
    <property type="match status" value="1"/>
</dbReference>
<dbReference type="SMART" id="SM00460">
    <property type="entry name" value="TGc"/>
    <property type="match status" value="1"/>
</dbReference>
<dbReference type="Pfam" id="PF01841">
    <property type="entry name" value="Transglut_core"/>
    <property type="match status" value="1"/>
</dbReference>
<accession>A0A3M9LGM6</accession>
<feature type="compositionally biased region" description="Basic and acidic residues" evidence="1">
    <location>
        <begin position="758"/>
        <end position="769"/>
    </location>
</feature>
<evidence type="ECO:0000259" key="2">
    <source>
        <dbReference type="SMART" id="SM00460"/>
    </source>
</evidence>